<name>A0AA48HDR1_9FLAO</name>
<organism evidence="1 2">
    <name type="scientific">Flagellimonas marinaquae</name>
    <dbReference type="NCBI Taxonomy" id="254955"/>
    <lineage>
        <taxon>Bacteria</taxon>
        <taxon>Pseudomonadati</taxon>
        <taxon>Bacteroidota</taxon>
        <taxon>Flavobacteriia</taxon>
        <taxon>Flavobacteriales</taxon>
        <taxon>Flavobacteriaceae</taxon>
        <taxon>Flagellimonas</taxon>
    </lineage>
</organism>
<gene>
    <name evidence="1" type="ORF">MACH07_13490</name>
</gene>
<dbReference type="Gene3D" id="3.10.450.50">
    <property type="match status" value="1"/>
</dbReference>
<dbReference type="InterPro" id="IPR032710">
    <property type="entry name" value="NTF2-like_dom_sf"/>
</dbReference>
<reference evidence="1 2" key="1">
    <citation type="submission" date="2023-01" db="EMBL/GenBank/DDBJ databases">
        <title>Complete genome sequence of Muricauda aquimarina strain IFOP_LL357.</title>
        <authorList>
            <person name="Gajardo G."/>
            <person name="Ueki S."/>
            <person name="Maruyama F."/>
        </authorList>
    </citation>
    <scope>NUCLEOTIDE SEQUENCE [LARGE SCALE GENOMIC DNA]</scope>
    <source>
        <strain evidence="1 2">IFOP_LL357</strain>
    </source>
</reference>
<dbReference type="RefSeq" id="WP_338197695.1">
    <property type="nucleotide sequence ID" value="NZ_AP027268.1"/>
</dbReference>
<protein>
    <recommendedName>
        <fullName evidence="3">Nuclear transport factor 2 family protein</fullName>
    </recommendedName>
</protein>
<evidence type="ECO:0008006" key="3">
    <source>
        <dbReference type="Google" id="ProtNLM"/>
    </source>
</evidence>
<dbReference type="AlphaFoldDB" id="A0AA48HDR1"/>
<evidence type="ECO:0000313" key="2">
    <source>
        <dbReference type="Proteomes" id="UP001330184"/>
    </source>
</evidence>
<dbReference type="EMBL" id="AP027268">
    <property type="protein sequence ID" value="BDW92517.1"/>
    <property type="molecule type" value="Genomic_DNA"/>
</dbReference>
<dbReference type="SUPFAM" id="SSF54427">
    <property type="entry name" value="NTF2-like"/>
    <property type="match status" value="1"/>
</dbReference>
<dbReference type="InterPro" id="IPR039437">
    <property type="entry name" value="FrzH/put_lumazine-bd"/>
</dbReference>
<evidence type="ECO:0000313" key="1">
    <source>
        <dbReference type="EMBL" id="BDW92517.1"/>
    </source>
</evidence>
<proteinExistence type="predicted"/>
<sequence length="142" mass="16333">MKRIISILTLLLTINCFSQSEDKAVRETLNKYLEGSSYSDQELIQEAFYENADLFLSREGQELWVLTPKEYAALFEKRPKGKFNGRETTILNIDINHNIATAKAEIWIESTSMKFIDLFLLKRLSGQWKIISKAATLLPEKG</sequence>
<dbReference type="Proteomes" id="UP001330184">
    <property type="component" value="Chromosome"/>
</dbReference>
<dbReference type="Pfam" id="PF12893">
    <property type="entry name" value="Lumazine_bd_2"/>
    <property type="match status" value="1"/>
</dbReference>
<accession>A0AA48HDR1</accession>
<keyword evidence="2" id="KW-1185">Reference proteome</keyword>